<evidence type="ECO:0000313" key="4">
    <source>
        <dbReference type="EMBL" id="VAW22134.1"/>
    </source>
</evidence>
<evidence type="ECO:0000256" key="2">
    <source>
        <dbReference type="ARBA" id="ARBA00022980"/>
    </source>
</evidence>
<name>A0A3B0UPT3_9ZZZZ</name>
<gene>
    <name evidence="4" type="ORF">MNBD_BACTEROID01-1977</name>
</gene>
<evidence type="ECO:0000256" key="1">
    <source>
        <dbReference type="ARBA" id="ARBA00008889"/>
    </source>
</evidence>
<dbReference type="AlphaFoldDB" id="A0A3B0UPT3"/>
<dbReference type="CDD" id="cd05797">
    <property type="entry name" value="Ribosomal_L10"/>
    <property type="match status" value="1"/>
</dbReference>
<evidence type="ECO:0000256" key="3">
    <source>
        <dbReference type="ARBA" id="ARBA00023274"/>
    </source>
</evidence>
<dbReference type="InterPro" id="IPR022973">
    <property type="entry name" value="Ribosomal_uL10_bac"/>
</dbReference>
<dbReference type="InterPro" id="IPR043141">
    <property type="entry name" value="Ribosomal_uL10-like_sf"/>
</dbReference>
<comment type="similarity">
    <text evidence="1">Belongs to the universal ribosomal protein uL10 family.</text>
</comment>
<dbReference type="GO" id="GO:0005840">
    <property type="term" value="C:ribosome"/>
    <property type="evidence" value="ECO:0007669"/>
    <property type="project" value="UniProtKB-KW"/>
</dbReference>
<dbReference type="GO" id="GO:1990904">
    <property type="term" value="C:ribonucleoprotein complex"/>
    <property type="evidence" value="ECO:0007669"/>
    <property type="project" value="UniProtKB-KW"/>
</dbReference>
<keyword evidence="3" id="KW-0687">Ribonucleoprotein</keyword>
<dbReference type="SUPFAM" id="SSF160369">
    <property type="entry name" value="Ribosomal protein L10-like"/>
    <property type="match status" value="1"/>
</dbReference>
<keyword evidence="2 4" id="KW-0689">Ribosomal protein</keyword>
<sequence length="172" mass="19295">MKRSDKQVIIDSLTEQINSSNHFYLADISELNASDTSDLRRLCFKQEVKLVVVKNTLLRKALESSEKQADELYDVLKGNTSVMFTENGNVPAKLIKEFREKHDRPILKGAYVEESIYMGDDQIDTLVAIKSKKELIADVVALLQSPMKTVVSQLQSGANILHGVLQTLGEEE</sequence>
<dbReference type="Gene3D" id="3.30.70.1730">
    <property type="match status" value="1"/>
</dbReference>
<dbReference type="EMBL" id="UOEP01000166">
    <property type="protein sequence ID" value="VAW22134.1"/>
    <property type="molecule type" value="Genomic_DNA"/>
</dbReference>
<reference evidence="4" key="1">
    <citation type="submission" date="2018-06" db="EMBL/GenBank/DDBJ databases">
        <authorList>
            <person name="Zhirakovskaya E."/>
        </authorList>
    </citation>
    <scope>NUCLEOTIDE SEQUENCE</scope>
</reference>
<dbReference type="HAMAP" id="MF_00362">
    <property type="entry name" value="Ribosomal_uL10"/>
    <property type="match status" value="1"/>
</dbReference>
<organism evidence="4">
    <name type="scientific">hydrothermal vent metagenome</name>
    <dbReference type="NCBI Taxonomy" id="652676"/>
    <lineage>
        <taxon>unclassified sequences</taxon>
        <taxon>metagenomes</taxon>
        <taxon>ecological metagenomes</taxon>
    </lineage>
</organism>
<proteinExistence type="inferred from homology"/>
<protein>
    <submittedName>
        <fullName evidence="4">LSU ribosomal protein L10p (P0)</fullName>
    </submittedName>
</protein>
<dbReference type="NCBIfam" id="NF000955">
    <property type="entry name" value="PRK00099.1-1"/>
    <property type="match status" value="1"/>
</dbReference>
<dbReference type="PANTHER" id="PTHR11560">
    <property type="entry name" value="39S RIBOSOMAL PROTEIN L10, MITOCHONDRIAL"/>
    <property type="match status" value="1"/>
</dbReference>
<accession>A0A3B0UPT3</accession>
<dbReference type="InterPro" id="IPR047865">
    <property type="entry name" value="Ribosomal_uL10_bac_type"/>
</dbReference>
<dbReference type="InterPro" id="IPR001790">
    <property type="entry name" value="Ribosomal_uL10"/>
</dbReference>
<dbReference type="Pfam" id="PF00466">
    <property type="entry name" value="Ribosomal_L10"/>
    <property type="match status" value="1"/>
</dbReference>